<evidence type="ECO:0000259" key="8">
    <source>
        <dbReference type="PROSITE" id="PS51379"/>
    </source>
</evidence>
<dbReference type="PANTHER" id="PTHR30176">
    <property type="entry name" value="FERREDOXIN-TYPE PROTEIN NAPH"/>
    <property type="match status" value="1"/>
</dbReference>
<dbReference type="PROSITE" id="PS00198">
    <property type="entry name" value="4FE4S_FER_1"/>
    <property type="match status" value="1"/>
</dbReference>
<proteinExistence type="predicted"/>
<dbReference type="PROSITE" id="PS51379">
    <property type="entry name" value="4FE4S_FER_2"/>
    <property type="match status" value="2"/>
</dbReference>
<dbReference type="Pfam" id="PF12801">
    <property type="entry name" value="Fer4_5"/>
    <property type="match status" value="2"/>
</dbReference>
<dbReference type="Pfam" id="PF13187">
    <property type="entry name" value="Fer4_9"/>
    <property type="match status" value="1"/>
</dbReference>
<feature type="domain" description="4Fe-4S ferredoxin-type" evidence="8">
    <location>
        <begin position="212"/>
        <end position="241"/>
    </location>
</feature>
<evidence type="ECO:0000256" key="2">
    <source>
        <dbReference type="ARBA" id="ARBA00022485"/>
    </source>
</evidence>
<keyword evidence="6" id="KW-0411">Iron-sulfur</keyword>
<dbReference type="SUPFAM" id="SSF54862">
    <property type="entry name" value="4Fe-4S ferredoxins"/>
    <property type="match status" value="1"/>
</dbReference>
<dbReference type="GO" id="GO:0005886">
    <property type="term" value="C:plasma membrane"/>
    <property type="evidence" value="ECO:0007669"/>
    <property type="project" value="TreeGrafter"/>
</dbReference>
<name>A0A1M5YPZ1_9CLOT</name>
<dbReference type="AlphaFoldDB" id="A0A1M5YPZ1"/>
<evidence type="ECO:0000256" key="3">
    <source>
        <dbReference type="ARBA" id="ARBA00022723"/>
    </source>
</evidence>
<dbReference type="GO" id="GO:0046872">
    <property type="term" value="F:metal ion binding"/>
    <property type="evidence" value="ECO:0007669"/>
    <property type="project" value="UniProtKB-KW"/>
</dbReference>
<dbReference type="InterPro" id="IPR051684">
    <property type="entry name" value="Electron_Trans/Redox"/>
</dbReference>
<feature type="transmembrane region" description="Helical" evidence="7">
    <location>
        <begin position="90"/>
        <end position="111"/>
    </location>
</feature>
<keyword evidence="3" id="KW-0479">Metal-binding</keyword>
<dbReference type="EMBL" id="FQXU01000006">
    <property type="protein sequence ID" value="SHI13949.1"/>
    <property type="molecule type" value="Genomic_DNA"/>
</dbReference>
<accession>A0A1M5YPZ1</accession>
<evidence type="ECO:0000313" key="10">
    <source>
        <dbReference type="Proteomes" id="UP000184241"/>
    </source>
</evidence>
<evidence type="ECO:0000256" key="5">
    <source>
        <dbReference type="ARBA" id="ARBA00023004"/>
    </source>
</evidence>
<dbReference type="InterPro" id="IPR017896">
    <property type="entry name" value="4Fe4S_Fe-S-bd"/>
</dbReference>
<keyword evidence="2" id="KW-0004">4Fe-4S</keyword>
<organism evidence="9 10">
    <name type="scientific">Clostridium intestinale DSM 6191</name>
    <dbReference type="NCBI Taxonomy" id="1121320"/>
    <lineage>
        <taxon>Bacteria</taxon>
        <taxon>Bacillati</taxon>
        <taxon>Bacillota</taxon>
        <taxon>Clostridia</taxon>
        <taxon>Eubacteriales</taxon>
        <taxon>Clostridiaceae</taxon>
        <taxon>Clostridium</taxon>
    </lineage>
</organism>
<keyword evidence="4" id="KW-0249">Electron transport</keyword>
<dbReference type="Proteomes" id="UP000184241">
    <property type="component" value="Unassembled WGS sequence"/>
</dbReference>
<gene>
    <name evidence="9" type="ORF">SAMN02745941_02213</name>
</gene>
<keyword evidence="1" id="KW-0813">Transport</keyword>
<feature type="domain" description="4Fe-4S ferredoxin-type" evidence="8">
    <location>
        <begin position="182"/>
        <end position="210"/>
    </location>
</feature>
<feature type="transmembrane region" description="Helical" evidence="7">
    <location>
        <begin position="12"/>
        <end position="32"/>
    </location>
</feature>
<keyword evidence="7" id="KW-0472">Membrane</keyword>
<dbReference type="GO" id="GO:0051539">
    <property type="term" value="F:4 iron, 4 sulfur cluster binding"/>
    <property type="evidence" value="ECO:0007669"/>
    <property type="project" value="UniProtKB-KW"/>
</dbReference>
<keyword evidence="7" id="KW-1133">Transmembrane helix</keyword>
<evidence type="ECO:0000256" key="1">
    <source>
        <dbReference type="ARBA" id="ARBA00022448"/>
    </source>
</evidence>
<keyword evidence="7" id="KW-0812">Transmembrane</keyword>
<protein>
    <submittedName>
        <fullName evidence="9">4Fe-4S binding domain-containing protein</fullName>
    </submittedName>
</protein>
<feature type="transmembrane region" description="Helical" evidence="7">
    <location>
        <begin position="131"/>
        <end position="151"/>
    </location>
</feature>
<evidence type="ECO:0000256" key="7">
    <source>
        <dbReference type="SAM" id="Phobius"/>
    </source>
</evidence>
<reference evidence="9 10" key="1">
    <citation type="submission" date="2016-11" db="EMBL/GenBank/DDBJ databases">
        <authorList>
            <person name="Jaros S."/>
            <person name="Januszkiewicz K."/>
            <person name="Wedrychowicz H."/>
        </authorList>
    </citation>
    <scope>NUCLEOTIDE SEQUENCE [LARGE SCALE GENOMIC DNA]</scope>
    <source>
        <strain evidence="9 10">DSM 6191</strain>
    </source>
</reference>
<dbReference type="RefSeq" id="WP_073019427.1">
    <property type="nucleotide sequence ID" value="NZ_FQXU01000006.1"/>
</dbReference>
<dbReference type="PANTHER" id="PTHR30176:SF3">
    <property type="entry name" value="FERREDOXIN-TYPE PROTEIN NAPH"/>
    <property type="match status" value="1"/>
</dbReference>
<dbReference type="Gene3D" id="3.30.70.20">
    <property type="match status" value="1"/>
</dbReference>
<evidence type="ECO:0000313" key="9">
    <source>
        <dbReference type="EMBL" id="SHI13949.1"/>
    </source>
</evidence>
<evidence type="ECO:0000256" key="6">
    <source>
        <dbReference type="ARBA" id="ARBA00023014"/>
    </source>
</evidence>
<keyword evidence="5" id="KW-0408">Iron</keyword>
<dbReference type="InterPro" id="IPR017900">
    <property type="entry name" value="4Fe4S_Fe_S_CS"/>
</dbReference>
<evidence type="ECO:0000256" key="4">
    <source>
        <dbReference type="ARBA" id="ARBA00022982"/>
    </source>
</evidence>
<feature type="transmembrane region" description="Helical" evidence="7">
    <location>
        <begin position="38"/>
        <end position="57"/>
    </location>
</feature>
<sequence length="244" mass="27618">MVKRQKIRKTMILMSFLLFPITLYYFSPYLIVMGASEGIITGSAVVFILMFIFSLLFGRGFCGWLCPAGGLQECCSMVVDKKAKGGVLNWIKFFIWVPWIASIISMFFLAGGIKRTDFFYQTQYGISTISIQAYVVYYGVIALVTILALTLGRRSFCHYVCWMAPFMIIGTKIKNIFKYPSLHLEGEKDKCISCSICNKKCPMSLDVNSMVKKEKMHNLECILCGECVDSCPKKAIKITFSTDK</sequence>